<evidence type="ECO:0000256" key="2">
    <source>
        <dbReference type="ARBA" id="ARBA00022771"/>
    </source>
</evidence>
<evidence type="ECO:0000313" key="9">
    <source>
        <dbReference type="Proteomes" id="UP000029120"/>
    </source>
</evidence>
<dbReference type="SUPFAM" id="SSF57903">
    <property type="entry name" value="FYVE/PHD zinc finger"/>
    <property type="match status" value="1"/>
</dbReference>
<proteinExistence type="predicted"/>
<evidence type="ECO:0000256" key="5">
    <source>
        <dbReference type="ARBA" id="ARBA00023163"/>
    </source>
</evidence>
<dbReference type="PANTHER" id="PTHR33304:SF18">
    <property type="entry name" value="CHROMATIN REGULATOR PHD FAMILY-RELATED"/>
    <property type="match status" value="1"/>
</dbReference>
<evidence type="ECO:0000259" key="7">
    <source>
        <dbReference type="SMART" id="SM00249"/>
    </source>
</evidence>
<dbReference type="OMA" id="DQANTRE"/>
<dbReference type="EMBL" id="CM002875">
    <property type="protein sequence ID" value="KFK29538.1"/>
    <property type="molecule type" value="Genomic_DNA"/>
</dbReference>
<keyword evidence="9" id="KW-1185">Reference proteome</keyword>
<keyword evidence="4" id="KW-0805">Transcription regulation</keyword>
<dbReference type="SMART" id="SM00249">
    <property type="entry name" value="PHD"/>
    <property type="match status" value="1"/>
</dbReference>
<dbReference type="InterPro" id="IPR056280">
    <property type="entry name" value="AIPP2-like_SPOC"/>
</dbReference>
<feature type="domain" description="Zinc finger PHD-type" evidence="7">
    <location>
        <begin position="4"/>
        <end position="52"/>
    </location>
</feature>
<dbReference type="Pfam" id="PF23121">
    <property type="entry name" value="SPOC_AIPP2"/>
    <property type="match status" value="2"/>
</dbReference>
<dbReference type="GO" id="GO:0140566">
    <property type="term" value="F:histone reader activity"/>
    <property type="evidence" value="ECO:0007669"/>
    <property type="project" value="InterPro"/>
</dbReference>
<feature type="region of interest" description="Disordered" evidence="6">
    <location>
        <begin position="81"/>
        <end position="103"/>
    </location>
</feature>
<dbReference type="GO" id="GO:0008270">
    <property type="term" value="F:zinc ion binding"/>
    <property type="evidence" value="ECO:0007669"/>
    <property type="project" value="UniProtKB-KW"/>
</dbReference>
<protein>
    <recommendedName>
        <fullName evidence="7">Zinc finger PHD-type domain-containing protein</fullName>
    </recommendedName>
</protein>
<dbReference type="InterPro" id="IPR013083">
    <property type="entry name" value="Znf_RING/FYVE/PHD"/>
</dbReference>
<keyword evidence="2" id="KW-0863">Zinc-finger</keyword>
<name>A0A087GI36_ARAAL</name>
<keyword evidence="5" id="KW-0804">Transcription</keyword>
<dbReference type="AlphaFoldDB" id="A0A087GI36"/>
<evidence type="ECO:0000313" key="8">
    <source>
        <dbReference type="EMBL" id="KFK29538.1"/>
    </source>
</evidence>
<evidence type="ECO:0000256" key="6">
    <source>
        <dbReference type="SAM" id="MobiDB-lite"/>
    </source>
</evidence>
<evidence type="ECO:0000256" key="1">
    <source>
        <dbReference type="ARBA" id="ARBA00022723"/>
    </source>
</evidence>
<dbReference type="InterPro" id="IPR019787">
    <property type="entry name" value="Znf_PHD-finger"/>
</dbReference>
<dbReference type="PANTHER" id="PTHR33304">
    <property type="match status" value="1"/>
</dbReference>
<dbReference type="GO" id="GO:0034244">
    <property type="term" value="P:negative regulation of transcription elongation by RNA polymerase II"/>
    <property type="evidence" value="ECO:0007669"/>
    <property type="project" value="InterPro"/>
</dbReference>
<dbReference type="Pfam" id="PF00628">
    <property type="entry name" value="PHD"/>
    <property type="match status" value="1"/>
</dbReference>
<dbReference type="eggNOG" id="ENOG502RXM7">
    <property type="taxonomic scope" value="Eukaryota"/>
</dbReference>
<keyword evidence="3" id="KW-0862">Zinc</keyword>
<dbReference type="OrthoDB" id="1932206at2759"/>
<accession>A0A087GI36</accession>
<gene>
    <name evidence="8" type="ordered locus">AALP_Aa7g147200</name>
</gene>
<evidence type="ECO:0000256" key="3">
    <source>
        <dbReference type="ARBA" id="ARBA00022833"/>
    </source>
</evidence>
<sequence>MAPVCETCADIGFEEALVYCDSCKLASIHRYCLGITPVPIDDYVTWFCASCVESDSGSDGEQVDKPLKLTHIVEDHDTTIVTASSSPPKETRKESEGNSQELTTKGASVLESNCVPDHDVSSTTSKRKLTFDQENMQLVVVKSPCNEGGESNRVLTLTPNSLALVQYRVQPRRTPIWRGSISLKKGNIGGLVAHLSTIACHRAYATANSLHTCLSAEMFPRLEIWPKSFMRNGGPKDESIALYFVPSSGSIENESESEEGEGAIVDPQQIDDRKNFDSLVLEMKNNDLAMRCILDNAELLLFTSYMLPIHYWSSSSTEYLWGVFMSKKAHRP</sequence>
<dbReference type="Proteomes" id="UP000029120">
    <property type="component" value="Chromosome 7"/>
</dbReference>
<dbReference type="InterPro" id="IPR049914">
    <property type="entry name" value="PHD1-3/5-6"/>
</dbReference>
<dbReference type="Gramene" id="KFK29538">
    <property type="protein sequence ID" value="KFK29538"/>
    <property type="gene ID" value="AALP_AA7G147200"/>
</dbReference>
<dbReference type="Gene3D" id="3.30.40.10">
    <property type="entry name" value="Zinc/RING finger domain, C3HC4 (zinc finger)"/>
    <property type="match status" value="1"/>
</dbReference>
<organism evidence="8 9">
    <name type="scientific">Arabis alpina</name>
    <name type="common">Alpine rock-cress</name>
    <dbReference type="NCBI Taxonomy" id="50452"/>
    <lineage>
        <taxon>Eukaryota</taxon>
        <taxon>Viridiplantae</taxon>
        <taxon>Streptophyta</taxon>
        <taxon>Embryophyta</taxon>
        <taxon>Tracheophyta</taxon>
        <taxon>Spermatophyta</taxon>
        <taxon>Magnoliopsida</taxon>
        <taxon>eudicotyledons</taxon>
        <taxon>Gunneridae</taxon>
        <taxon>Pentapetalae</taxon>
        <taxon>rosids</taxon>
        <taxon>malvids</taxon>
        <taxon>Brassicales</taxon>
        <taxon>Brassicaceae</taxon>
        <taxon>Arabideae</taxon>
        <taxon>Arabis</taxon>
    </lineage>
</organism>
<reference evidence="9" key="1">
    <citation type="journal article" date="2015" name="Nat. Plants">
        <title>Genome expansion of Arabis alpina linked with retrotransposition and reduced symmetric DNA methylation.</title>
        <authorList>
            <person name="Willing E.M."/>
            <person name="Rawat V."/>
            <person name="Mandakova T."/>
            <person name="Maumus F."/>
            <person name="James G.V."/>
            <person name="Nordstroem K.J."/>
            <person name="Becker C."/>
            <person name="Warthmann N."/>
            <person name="Chica C."/>
            <person name="Szarzynska B."/>
            <person name="Zytnicki M."/>
            <person name="Albani M.C."/>
            <person name="Kiefer C."/>
            <person name="Bergonzi S."/>
            <person name="Castaings L."/>
            <person name="Mateos J.L."/>
            <person name="Berns M.C."/>
            <person name="Bujdoso N."/>
            <person name="Piofczyk T."/>
            <person name="de Lorenzo L."/>
            <person name="Barrero-Sicilia C."/>
            <person name="Mateos I."/>
            <person name="Piednoel M."/>
            <person name="Hagmann J."/>
            <person name="Chen-Min-Tao R."/>
            <person name="Iglesias-Fernandez R."/>
            <person name="Schuster S.C."/>
            <person name="Alonso-Blanco C."/>
            <person name="Roudier F."/>
            <person name="Carbonero P."/>
            <person name="Paz-Ares J."/>
            <person name="Davis S.J."/>
            <person name="Pecinka A."/>
            <person name="Quesneville H."/>
            <person name="Colot V."/>
            <person name="Lysak M.A."/>
            <person name="Weigel D."/>
            <person name="Coupland G."/>
            <person name="Schneeberger K."/>
        </authorList>
    </citation>
    <scope>NUCLEOTIDE SEQUENCE [LARGE SCALE GENOMIC DNA]</scope>
    <source>
        <strain evidence="9">cv. Pajares</strain>
    </source>
</reference>
<evidence type="ECO:0000256" key="4">
    <source>
        <dbReference type="ARBA" id="ARBA00023015"/>
    </source>
</evidence>
<dbReference type="InterPro" id="IPR011011">
    <property type="entry name" value="Znf_FYVE_PHD"/>
</dbReference>
<dbReference type="InterPro" id="IPR001965">
    <property type="entry name" value="Znf_PHD"/>
</dbReference>
<keyword evidence="1" id="KW-0479">Metal-binding</keyword>